<feature type="signal peptide" evidence="2">
    <location>
        <begin position="1"/>
        <end position="18"/>
    </location>
</feature>
<keyword evidence="4" id="KW-1185">Reference proteome</keyword>
<feature type="transmembrane region" description="Helical" evidence="1">
    <location>
        <begin position="75"/>
        <end position="94"/>
    </location>
</feature>
<protein>
    <submittedName>
        <fullName evidence="3">Uncharacterized protein</fullName>
    </submittedName>
</protein>
<keyword evidence="1" id="KW-0472">Membrane</keyword>
<evidence type="ECO:0000313" key="3">
    <source>
        <dbReference type="EMBL" id="TRY79906.1"/>
    </source>
</evidence>
<sequence length="174" mass="18785">MVQVLSLFGLGVISIAVAQLIAYHPQESHNQGQLLGITNRPRILNQYQVHGINHNKLHFLDRQGVIQDALNNPTALAIGVLAVGGAVSLGLGLGHANARRERLRTDLDAKILENCSDTQLVIKLIQEGINYALEALSPANAGGRSVEDPALFRQADIEQILKGYRDALPARTCA</sequence>
<dbReference type="AlphaFoldDB" id="A0A553PQG3"/>
<keyword evidence="2" id="KW-0732">Signal</keyword>
<evidence type="ECO:0000313" key="4">
    <source>
        <dbReference type="Proteomes" id="UP000318571"/>
    </source>
</evidence>
<organism evidence="3 4">
    <name type="scientific">Tigriopus californicus</name>
    <name type="common">Marine copepod</name>
    <dbReference type="NCBI Taxonomy" id="6832"/>
    <lineage>
        <taxon>Eukaryota</taxon>
        <taxon>Metazoa</taxon>
        <taxon>Ecdysozoa</taxon>
        <taxon>Arthropoda</taxon>
        <taxon>Crustacea</taxon>
        <taxon>Multicrustacea</taxon>
        <taxon>Hexanauplia</taxon>
        <taxon>Copepoda</taxon>
        <taxon>Harpacticoida</taxon>
        <taxon>Harpacticidae</taxon>
        <taxon>Tigriopus</taxon>
    </lineage>
</organism>
<feature type="chain" id="PRO_5021789436" evidence="2">
    <location>
        <begin position="19"/>
        <end position="174"/>
    </location>
</feature>
<gene>
    <name evidence="3" type="ORF">TCAL_09837</name>
</gene>
<keyword evidence="1" id="KW-1133">Transmembrane helix</keyword>
<dbReference type="EMBL" id="VCGU01000002">
    <property type="protein sequence ID" value="TRY79906.1"/>
    <property type="molecule type" value="Genomic_DNA"/>
</dbReference>
<evidence type="ECO:0000256" key="2">
    <source>
        <dbReference type="SAM" id="SignalP"/>
    </source>
</evidence>
<reference evidence="3 4" key="1">
    <citation type="journal article" date="2018" name="Nat. Ecol. Evol.">
        <title>Genomic signatures of mitonuclear coevolution across populations of Tigriopus californicus.</title>
        <authorList>
            <person name="Barreto F.S."/>
            <person name="Watson E.T."/>
            <person name="Lima T.G."/>
            <person name="Willett C.S."/>
            <person name="Edmands S."/>
            <person name="Li W."/>
            <person name="Burton R.S."/>
        </authorList>
    </citation>
    <scope>NUCLEOTIDE SEQUENCE [LARGE SCALE GENOMIC DNA]</scope>
    <source>
        <strain evidence="3 4">San Diego</strain>
    </source>
</reference>
<dbReference type="Proteomes" id="UP000318571">
    <property type="component" value="Chromosome 6"/>
</dbReference>
<evidence type="ECO:0000256" key="1">
    <source>
        <dbReference type="SAM" id="Phobius"/>
    </source>
</evidence>
<name>A0A553PQG3_TIGCA</name>
<proteinExistence type="predicted"/>
<comment type="caution">
    <text evidence="3">The sequence shown here is derived from an EMBL/GenBank/DDBJ whole genome shotgun (WGS) entry which is preliminary data.</text>
</comment>
<keyword evidence="1" id="KW-0812">Transmembrane</keyword>
<accession>A0A553PQG3</accession>